<organism evidence="3 4">
    <name type="scientific">Microbacterium resistens</name>
    <dbReference type="NCBI Taxonomy" id="156977"/>
    <lineage>
        <taxon>Bacteria</taxon>
        <taxon>Bacillati</taxon>
        <taxon>Actinomycetota</taxon>
        <taxon>Actinomycetes</taxon>
        <taxon>Micrococcales</taxon>
        <taxon>Microbacteriaceae</taxon>
        <taxon>Microbacterium</taxon>
    </lineage>
</organism>
<reference evidence="3 4" key="1">
    <citation type="submission" date="2023-07" db="EMBL/GenBank/DDBJ databases">
        <title>Sorghum-associated microbial communities from plants grown in Nebraska, USA.</title>
        <authorList>
            <person name="Schachtman D."/>
        </authorList>
    </citation>
    <scope>NUCLEOTIDE SEQUENCE [LARGE SCALE GENOMIC DNA]</scope>
    <source>
        <strain evidence="3 4">2980</strain>
    </source>
</reference>
<feature type="region of interest" description="Disordered" evidence="1">
    <location>
        <begin position="65"/>
        <end position="106"/>
    </location>
</feature>
<keyword evidence="2" id="KW-0812">Transmembrane</keyword>
<name>A0ABU1S7M0_9MICO</name>
<comment type="caution">
    <text evidence="3">The sequence shown here is derived from an EMBL/GenBank/DDBJ whole genome shotgun (WGS) entry which is preliminary data.</text>
</comment>
<evidence type="ECO:0000256" key="1">
    <source>
        <dbReference type="SAM" id="MobiDB-lite"/>
    </source>
</evidence>
<gene>
    <name evidence="3" type="ORF">J2Y69_000198</name>
</gene>
<proteinExistence type="predicted"/>
<protein>
    <submittedName>
        <fullName evidence="3">Uncharacterized protein</fullName>
    </submittedName>
</protein>
<keyword evidence="4" id="KW-1185">Reference proteome</keyword>
<dbReference type="Proteomes" id="UP001259347">
    <property type="component" value="Unassembled WGS sequence"/>
</dbReference>
<evidence type="ECO:0000256" key="2">
    <source>
        <dbReference type="SAM" id="Phobius"/>
    </source>
</evidence>
<evidence type="ECO:0000313" key="4">
    <source>
        <dbReference type="Proteomes" id="UP001259347"/>
    </source>
</evidence>
<accession>A0ABU1S7M0</accession>
<keyword evidence="2" id="KW-0472">Membrane</keyword>
<dbReference type="EMBL" id="JAVDUM010000001">
    <property type="protein sequence ID" value="MDR6865616.1"/>
    <property type="molecule type" value="Genomic_DNA"/>
</dbReference>
<keyword evidence="2" id="KW-1133">Transmembrane helix</keyword>
<evidence type="ECO:0000313" key="3">
    <source>
        <dbReference type="EMBL" id="MDR6865616.1"/>
    </source>
</evidence>
<dbReference type="RefSeq" id="WP_310016612.1">
    <property type="nucleotide sequence ID" value="NZ_JAVDUM010000001.1"/>
</dbReference>
<feature type="transmembrane region" description="Helical" evidence="2">
    <location>
        <begin position="28"/>
        <end position="45"/>
    </location>
</feature>
<sequence>MIDALLRAAVSPSPTPTVDPELVTPGPIGFGIMAVLVVGVVLLIWDMQRRIRRVRYREEVRAELDAEELAGRAAAPGDPGSPARPAPDPDETPGAPGGVAPNPPRR</sequence>